<dbReference type="Gramene" id="OMO53189">
    <property type="protein sequence ID" value="OMO53189"/>
    <property type="gene ID" value="CCACVL1_28817"/>
</dbReference>
<feature type="domain" description="NAC" evidence="5">
    <location>
        <begin position="16"/>
        <end position="172"/>
    </location>
</feature>
<dbReference type="Pfam" id="PF02365">
    <property type="entry name" value="NAM"/>
    <property type="match status" value="1"/>
</dbReference>
<organism evidence="6 7">
    <name type="scientific">Corchorus capsularis</name>
    <name type="common">Jute</name>
    <dbReference type="NCBI Taxonomy" id="210143"/>
    <lineage>
        <taxon>Eukaryota</taxon>
        <taxon>Viridiplantae</taxon>
        <taxon>Streptophyta</taxon>
        <taxon>Embryophyta</taxon>
        <taxon>Tracheophyta</taxon>
        <taxon>Spermatophyta</taxon>
        <taxon>Magnoliopsida</taxon>
        <taxon>eudicotyledons</taxon>
        <taxon>Gunneridae</taxon>
        <taxon>Pentapetalae</taxon>
        <taxon>rosids</taxon>
        <taxon>malvids</taxon>
        <taxon>Malvales</taxon>
        <taxon>Malvaceae</taxon>
        <taxon>Grewioideae</taxon>
        <taxon>Apeibeae</taxon>
        <taxon>Corchorus</taxon>
    </lineage>
</organism>
<evidence type="ECO:0000256" key="4">
    <source>
        <dbReference type="ARBA" id="ARBA00023242"/>
    </source>
</evidence>
<keyword evidence="2" id="KW-0238">DNA-binding</keyword>
<accession>A0A1R3G529</accession>
<keyword evidence="7" id="KW-1185">Reference proteome</keyword>
<dbReference type="GO" id="GO:0006355">
    <property type="term" value="P:regulation of DNA-templated transcription"/>
    <property type="evidence" value="ECO:0007669"/>
    <property type="project" value="InterPro"/>
</dbReference>
<dbReference type="SUPFAM" id="SSF101941">
    <property type="entry name" value="NAC domain"/>
    <property type="match status" value="1"/>
</dbReference>
<dbReference type="AlphaFoldDB" id="A0A1R3G529"/>
<dbReference type="PROSITE" id="PS51005">
    <property type="entry name" value="NAC"/>
    <property type="match status" value="1"/>
</dbReference>
<comment type="caution">
    <text evidence="6">The sequence shown here is derived from an EMBL/GenBank/DDBJ whole genome shotgun (WGS) entry which is preliminary data.</text>
</comment>
<dbReference type="InterPro" id="IPR003441">
    <property type="entry name" value="NAC-dom"/>
</dbReference>
<evidence type="ECO:0000313" key="6">
    <source>
        <dbReference type="EMBL" id="OMO53189.1"/>
    </source>
</evidence>
<protein>
    <submittedName>
        <fullName evidence="6">No apical meristem (NAM) protein</fullName>
    </submittedName>
</protein>
<evidence type="ECO:0000256" key="2">
    <source>
        <dbReference type="ARBA" id="ARBA00023125"/>
    </source>
</evidence>
<evidence type="ECO:0000256" key="3">
    <source>
        <dbReference type="ARBA" id="ARBA00023163"/>
    </source>
</evidence>
<dbReference type="GO" id="GO:0048731">
    <property type="term" value="P:system development"/>
    <property type="evidence" value="ECO:0007669"/>
    <property type="project" value="TreeGrafter"/>
</dbReference>
<dbReference type="OMA" id="CNGEREW"/>
<gene>
    <name evidence="6" type="ORF">CCACVL1_28817</name>
</gene>
<dbReference type="Proteomes" id="UP000188268">
    <property type="component" value="Unassembled WGS sequence"/>
</dbReference>
<proteinExistence type="predicted"/>
<evidence type="ECO:0000256" key="1">
    <source>
        <dbReference type="ARBA" id="ARBA00023015"/>
    </source>
</evidence>
<keyword evidence="4" id="KW-0539">Nucleus</keyword>
<name>A0A1R3G529_COCAP</name>
<dbReference type="InterPro" id="IPR036093">
    <property type="entry name" value="NAC_dom_sf"/>
</dbReference>
<reference evidence="6 7" key="1">
    <citation type="submission" date="2013-09" db="EMBL/GenBank/DDBJ databases">
        <title>Corchorus capsularis genome sequencing.</title>
        <authorList>
            <person name="Alam M."/>
            <person name="Haque M.S."/>
            <person name="Islam M.S."/>
            <person name="Emdad E.M."/>
            <person name="Islam M.M."/>
            <person name="Ahmed B."/>
            <person name="Halim A."/>
            <person name="Hossen Q.M.M."/>
            <person name="Hossain M.Z."/>
            <person name="Ahmed R."/>
            <person name="Khan M.M."/>
            <person name="Islam R."/>
            <person name="Rashid M.M."/>
            <person name="Khan S.A."/>
            <person name="Rahman M.S."/>
            <person name="Alam M."/>
        </authorList>
    </citation>
    <scope>NUCLEOTIDE SEQUENCE [LARGE SCALE GENOMIC DNA]</scope>
    <source>
        <strain evidence="7">cv. CVL-1</strain>
        <tissue evidence="6">Whole seedling</tissue>
    </source>
</reference>
<keyword evidence="3" id="KW-0804">Transcription</keyword>
<dbReference type="OrthoDB" id="1848022at2759"/>
<keyword evidence="1" id="KW-0805">Transcription regulation</keyword>
<dbReference type="STRING" id="210143.A0A1R3G529"/>
<evidence type="ECO:0000313" key="7">
    <source>
        <dbReference type="Proteomes" id="UP000188268"/>
    </source>
</evidence>
<dbReference type="PANTHER" id="PTHR31719:SF123">
    <property type="entry name" value="NAC DOMAIN-CONTAINING PROTEIN"/>
    <property type="match status" value="1"/>
</dbReference>
<dbReference type="EMBL" id="AWWV01015284">
    <property type="protein sequence ID" value="OMO53189.1"/>
    <property type="molecule type" value="Genomic_DNA"/>
</dbReference>
<dbReference type="PANTHER" id="PTHR31719">
    <property type="entry name" value="NAC TRANSCRIPTION FACTOR 56"/>
    <property type="match status" value="1"/>
</dbReference>
<dbReference type="Gene3D" id="2.170.150.80">
    <property type="entry name" value="NAC domain"/>
    <property type="match status" value="1"/>
</dbReference>
<evidence type="ECO:0000259" key="5">
    <source>
        <dbReference type="PROSITE" id="PS51005"/>
    </source>
</evidence>
<sequence length="179" mass="21079">MEGQDHIEDFGDHDQLPIGYRFVPTDEELVNHYFMNKVLCNPLPASTFHEIHATKFYSMPPKSLVEFASDERQWFFFIDDDDDDDDDEKKKGIRRVGDGVGFWHSNGDEEEKPILDPNGNVLAFKLHLIYFSGTLSNPKKTHWSMDQYRLPNQFYSLHNLKEEWAVGRLRRGRDYNFGF</sequence>
<dbReference type="GO" id="GO:0003677">
    <property type="term" value="F:DNA binding"/>
    <property type="evidence" value="ECO:0007669"/>
    <property type="project" value="UniProtKB-KW"/>
</dbReference>